<dbReference type="Proteomes" id="UP000182584">
    <property type="component" value="Unassembled WGS sequence"/>
</dbReference>
<gene>
    <name evidence="3" type="ORF">SAMN04487884_13911</name>
</gene>
<keyword evidence="2" id="KW-0732">Signal</keyword>
<name>A0A1H9X0U3_BUTFI</name>
<dbReference type="AlphaFoldDB" id="A0A1H9X0U3"/>
<accession>A0A1H9X0U3</accession>
<evidence type="ECO:0008006" key="5">
    <source>
        <dbReference type="Google" id="ProtNLM"/>
    </source>
</evidence>
<dbReference type="RefSeq" id="WP_074758789.1">
    <property type="nucleotide sequence ID" value="NZ_FOGJ01000039.1"/>
</dbReference>
<evidence type="ECO:0000256" key="2">
    <source>
        <dbReference type="SAM" id="SignalP"/>
    </source>
</evidence>
<feature type="signal peptide" evidence="2">
    <location>
        <begin position="1"/>
        <end position="20"/>
    </location>
</feature>
<dbReference type="EMBL" id="FOGJ01000039">
    <property type="protein sequence ID" value="SES39818.1"/>
    <property type="molecule type" value="Genomic_DNA"/>
</dbReference>
<evidence type="ECO:0000256" key="1">
    <source>
        <dbReference type="SAM" id="MobiDB-lite"/>
    </source>
</evidence>
<protein>
    <recommendedName>
        <fullName evidence="5">DUF4367 domain-containing protein</fullName>
    </recommendedName>
</protein>
<feature type="region of interest" description="Disordered" evidence="1">
    <location>
        <begin position="27"/>
        <end position="83"/>
    </location>
</feature>
<evidence type="ECO:0000313" key="4">
    <source>
        <dbReference type="Proteomes" id="UP000182584"/>
    </source>
</evidence>
<dbReference type="OrthoDB" id="2025524at2"/>
<dbReference type="PROSITE" id="PS51257">
    <property type="entry name" value="PROKAR_LIPOPROTEIN"/>
    <property type="match status" value="1"/>
</dbReference>
<feature type="chain" id="PRO_5038467030" description="DUF4367 domain-containing protein" evidence="2">
    <location>
        <begin position="21"/>
        <end position="415"/>
    </location>
</feature>
<evidence type="ECO:0000313" key="3">
    <source>
        <dbReference type="EMBL" id="SES39818.1"/>
    </source>
</evidence>
<proteinExistence type="predicted"/>
<feature type="compositionally biased region" description="Acidic residues" evidence="1">
    <location>
        <begin position="36"/>
        <end position="66"/>
    </location>
</feature>
<sequence>MKKKYLTSIMAFVMSFAVLSGCGDISLGKGEADTKEQEEEEDLEEESEDSEESEETTEEKEEEQAEGEFQKGQVASPDSPWDGSFVDEYGVKIYAGMTIKELQDQGCIVSYNDRGSGTEDRLQAMDEMYVGPYGSEFCNDTDKLQIWDNVYGEYYESDMSGDCWIYNPYPYAVPFNECIICTLIASTSNLPEVFCNGDKIKTLPDDIKPLVDIEPIEFNENFIFTFDKFYVDIAYYDGCISPSIVSSVYSYDGFNDEFVDEYFVPYYPMVGGYEYVSKEVDPSLDTLEFEMSDKTYSLDLSLFASIKSSYIHYYEESGYTSEVYIEGEGVDGDCIILWLEDNSYDSYWGVHQGAIGDGMEASNGEVIDYDYSDYAYLTLKGNSNIQFMLYVTGRKDPDHLLEMKDYVESYISVKE</sequence>
<reference evidence="3 4" key="1">
    <citation type="submission" date="2016-10" db="EMBL/GenBank/DDBJ databases">
        <authorList>
            <person name="de Groot N.N."/>
        </authorList>
    </citation>
    <scope>NUCLEOTIDE SEQUENCE [LARGE SCALE GENOMIC DNA]</scope>
    <source>
        <strain evidence="3 4">AR40</strain>
    </source>
</reference>
<organism evidence="3 4">
    <name type="scientific">Butyrivibrio fibrisolvens</name>
    <dbReference type="NCBI Taxonomy" id="831"/>
    <lineage>
        <taxon>Bacteria</taxon>
        <taxon>Bacillati</taxon>
        <taxon>Bacillota</taxon>
        <taxon>Clostridia</taxon>
        <taxon>Lachnospirales</taxon>
        <taxon>Lachnospiraceae</taxon>
        <taxon>Butyrivibrio</taxon>
    </lineage>
</organism>